<reference evidence="2" key="2">
    <citation type="submission" date="2023-02" db="EMBL/GenBank/DDBJ databases">
        <authorList>
            <person name="Swenson N.G."/>
            <person name="Wegrzyn J.L."/>
            <person name="Mcevoy S.L."/>
        </authorList>
    </citation>
    <scope>NUCLEOTIDE SEQUENCE</scope>
    <source>
        <strain evidence="2">91603</strain>
        <tissue evidence="2">Leaf</tissue>
    </source>
</reference>
<feature type="compositionally biased region" description="Basic and acidic residues" evidence="1">
    <location>
        <begin position="38"/>
        <end position="50"/>
    </location>
</feature>
<dbReference type="Proteomes" id="UP001064489">
    <property type="component" value="Chromosome 2"/>
</dbReference>
<organism evidence="2 3">
    <name type="scientific">Acer negundo</name>
    <name type="common">Box elder</name>
    <dbReference type="NCBI Taxonomy" id="4023"/>
    <lineage>
        <taxon>Eukaryota</taxon>
        <taxon>Viridiplantae</taxon>
        <taxon>Streptophyta</taxon>
        <taxon>Embryophyta</taxon>
        <taxon>Tracheophyta</taxon>
        <taxon>Spermatophyta</taxon>
        <taxon>Magnoliopsida</taxon>
        <taxon>eudicotyledons</taxon>
        <taxon>Gunneridae</taxon>
        <taxon>Pentapetalae</taxon>
        <taxon>rosids</taxon>
        <taxon>malvids</taxon>
        <taxon>Sapindales</taxon>
        <taxon>Sapindaceae</taxon>
        <taxon>Hippocastanoideae</taxon>
        <taxon>Acereae</taxon>
        <taxon>Acer</taxon>
    </lineage>
</organism>
<sequence length="200" mass="22465">MKLIKESEERQLSSFRAELTTQLTKLREEMKVEEIREEFKAGDTLAKKSTEGNQQTSKQKNDKVSEEDLDGEILCKLVEKSDAASNWKMEEIDTDEHSSDPQADAPADSKMVEDADNQTILDENELKEISKCVDLCIEDMVQNTKQMTKKTVEWSIDLDDVTSPSVVAYDVADPSEPKKEVRYSNGGNGCCKGDTKSSDK</sequence>
<comment type="caution">
    <text evidence="2">The sequence shown here is derived from an EMBL/GenBank/DDBJ whole genome shotgun (WGS) entry which is preliminary data.</text>
</comment>
<accession>A0AAD5NJJ0</accession>
<protein>
    <submittedName>
        <fullName evidence="2">Uncharacterized protein</fullName>
    </submittedName>
</protein>
<feature type="compositionally biased region" description="Basic and acidic residues" evidence="1">
    <location>
        <begin position="85"/>
        <end position="99"/>
    </location>
</feature>
<name>A0AAD5NJJ0_ACENE</name>
<proteinExistence type="predicted"/>
<evidence type="ECO:0000313" key="3">
    <source>
        <dbReference type="Proteomes" id="UP001064489"/>
    </source>
</evidence>
<feature type="region of interest" description="Disordered" evidence="1">
    <location>
        <begin position="173"/>
        <end position="200"/>
    </location>
</feature>
<feature type="region of interest" description="Disordered" evidence="1">
    <location>
        <begin position="85"/>
        <end position="119"/>
    </location>
</feature>
<evidence type="ECO:0000313" key="2">
    <source>
        <dbReference type="EMBL" id="KAI9160947.1"/>
    </source>
</evidence>
<gene>
    <name evidence="2" type="ORF">LWI28_012998</name>
</gene>
<dbReference type="AlphaFoldDB" id="A0AAD5NJJ0"/>
<reference evidence="2" key="1">
    <citation type="journal article" date="2022" name="Plant J.">
        <title>Strategies of tolerance reflected in two North American maple genomes.</title>
        <authorList>
            <person name="McEvoy S.L."/>
            <person name="Sezen U.U."/>
            <person name="Trouern-Trend A."/>
            <person name="McMahon S.M."/>
            <person name="Schaberg P.G."/>
            <person name="Yang J."/>
            <person name="Wegrzyn J.L."/>
            <person name="Swenson N.G."/>
        </authorList>
    </citation>
    <scope>NUCLEOTIDE SEQUENCE</scope>
    <source>
        <strain evidence="2">91603</strain>
    </source>
</reference>
<keyword evidence="3" id="KW-1185">Reference proteome</keyword>
<dbReference type="EMBL" id="JAJSOW010000106">
    <property type="protein sequence ID" value="KAI9160947.1"/>
    <property type="molecule type" value="Genomic_DNA"/>
</dbReference>
<evidence type="ECO:0000256" key="1">
    <source>
        <dbReference type="SAM" id="MobiDB-lite"/>
    </source>
</evidence>
<feature type="region of interest" description="Disordered" evidence="1">
    <location>
        <begin position="38"/>
        <end position="68"/>
    </location>
</feature>